<evidence type="ECO:0000313" key="3">
    <source>
        <dbReference type="Proteomes" id="UP000475385"/>
    </source>
</evidence>
<dbReference type="AlphaFoldDB" id="A0A6M1LH83"/>
<proteinExistence type="predicted"/>
<dbReference type="SUPFAM" id="SSF88723">
    <property type="entry name" value="PIN domain-like"/>
    <property type="match status" value="1"/>
</dbReference>
<gene>
    <name evidence="2" type="ORF">G3576_04605</name>
</gene>
<dbReference type="InterPro" id="IPR041705">
    <property type="entry name" value="PIN_Sll0205"/>
</dbReference>
<dbReference type="EMBL" id="JAAIKB010000001">
    <property type="protein sequence ID" value="NGM19284.1"/>
    <property type="molecule type" value="Genomic_DNA"/>
</dbReference>
<dbReference type="CDD" id="cd09872">
    <property type="entry name" value="PIN_Sll0205-like"/>
    <property type="match status" value="1"/>
</dbReference>
<dbReference type="Proteomes" id="UP000475385">
    <property type="component" value="Unassembled WGS sequence"/>
</dbReference>
<evidence type="ECO:0000313" key="2">
    <source>
        <dbReference type="EMBL" id="NGM19284.1"/>
    </source>
</evidence>
<dbReference type="RefSeq" id="WP_164693117.1">
    <property type="nucleotide sequence ID" value="NZ_JAAIKB010000001.1"/>
</dbReference>
<organism evidence="2 3">
    <name type="scientific">Falsiroseomonas algicola</name>
    <dbReference type="NCBI Taxonomy" id="2716930"/>
    <lineage>
        <taxon>Bacteria</taxon>
        <taxon>Pseudomonadati</taxon>
        <taxon>Pseudomonadota</taxon>
        <taxon>Alphaproteobacteria</taxon>
        <taxon>Acetobacterales</taxon>
        <taxon>Roseomonadaceae</taxon>
        <taxon>Falsiroseomonas</taxon>
    </lineage>
</organism>
<dbReference type="PANTHER" id="PTHR36173">
    <property type="entry name" value="RIBONUCLEASE VAPC16-RELATED"/>
    <property type="match status" value="1"/>
</dbReference>
<dbReference type="InterPro" id="IPR029060">
    <property type="entry name" value="PIN-like_dom_sf"/>
</dbReference>
<keyword evidence="3" id="KW-1185">Reference proteome</keyword>
<sequence length="142" mass="14830">MTGAGVLLDTCAVIWLANGEPMAPPALAAIQAAGEGPGIHVSPVSAWEIGLLSRPRGQRQPMTFAPDPKTWFARFMAAPGIREAPLTTGIAVDASWLPGDLHGDPGDRLIIATARDRGLTIITRDRLILAYGATGHVSVLGC</sequence>
<dbReference type="Pfam" id="PF01850">
    <property type="entry name" value="PIN"/>
    <property type="match status" value="1"/>
</dbReference>
<reference evidence="2 3" key="1">
    <citation type="submission" date="2020-03" db="EMBL/GenBank/DDBJ databases">
        <title>Roseomonas stagni sp. nov., isolated from pond water in Japan.</title>
        <authorList>
            <person name="Furuhata K."/>
            <person name="Miyamoto H."/>
            <person name="Goto K."/>
        </authorList>
    </citation>
    <scope>NUCLEOTIDE SEQUENCE [LARGE SCALE GENOMIC DNA]</scope>
    <source>
        <strain evidence="2 3">PeD5</strain>
    </source>
</reference>
<name>A0A6M1LH83_9PROT</name>
<evidence type="ECO:0000259" key="1">
    <source>
        <dbReference type="Pfam" id="PF01850"/>
    </source>
</evidence>
<comment type="caution">
    <text evidence="2">The sequence shown here is derived from an EMBL/GenBank/DDBJ whole genome shotgun (WGS) entry which is preliminary data.</text>
</comment>
<protein>
    <submittedName>
        <fullName evidence="2">Type II toxin-antitoxin system VapC family toxin</fullName>
    </submittedName>
</protein>
<dbReference type="PANTHER" id="PTHR36173:SF1">
    <property type="entry name" value="RIBONUCLEASE VAPC22"/>
    <property type="match status" value="1"/>
</dbReference>
<dbReference type="InterPro" id="IPR002716">
    <property type="entry name" value="PIN_dom"/>
</dbReference>
<accession>A0A6M1LH83</accession>
<feature type="domain" description="PIN" evidence="1">
    <location>
        <begin position="6"/>
        <end position="126"/>
    </location>
</feature>
<dbReference type="InterPro" id="IPR052919">
    <property type="entry name" value="TA_system_RNase"/>
</dbReference>
<dbReference type="Gene3D" id="3.40.50.1010">
    <property type="entry name" value="5'-nuclease"/>
    <property type="match status" value="1"/>
</dbReference>